<evidence type="ECO:0000256" key="2">
    <source>
        <dbReference type="ARBA" id="ARBA00004236"/>
    </source>
</evidence>
<evidence type="ECO:0000256" key="1">
    <source>
        <dbReference type="ARBA" id="ARBA00003156"/>
    </source>
</evidence>
<evidence type="ECO:0000256" key="6">
    <source>
        <dbReference type="ARBA" id="ARBA00022989"/>
    </source>
</evidence>
<evidence type="ECO:0008006" key="11">
    <source>
        <dbReference type="Google" id="ProtNLM"/>
    </source>
</evidence>
<evidence type="ECO:0000256" key="5">
    <source>
        <dbReference type="ARBA" id="ARBA00022692"/>
    </source>
</evidence>
<evidence type="ECO:0000256" key="3">
    <source>
        <dbReference type="ARBA" id="ARBA00010532"/>
    </source>
</evidence>
<keyword evidence="5 9" id="KW-0812">Transmembrane</keyword>
<accession>A0A182RE82</accession>
<evidence type="ECO:0000256" key="4">
    <source>
        <dbReference type="ARBA" id="ARBA00022475"/>
    </source>
</evidence>
<evidence type="ECO:0000256" key="9">
    <source>
        <dbReference type="SAM" id="Phobius"/>
    </source>
</evidence>
<comment type="similarity">
    <text evidence="3">Belongs to the CD36 family.</text>
</comment>
<name>A0A182RE82_ANOFN</name>
<dbReference type="PANTHER" id="PTHR11923:SF104">
    <property type="entry name" value="FI07620P"/>
    <property type="match status" value="1"/>
</dbReference>
<dbReference type="Pfam" id="PF01130">
    <property type="entry name" value="CD36"/>
    <property type="match status" value="1"/>
</dbReference>
<dbReference type="GO" id="GO:0005886">
    <property type="term" value="C:plasma membrane"/>
    <property type="evidence" value="ECO:0007669"/>
    <property type="project" value="UniProtKB-SubCell"/>
</dbReference>
<dbReference type="AlphaFoldDB" id="A0A182RE82"/>
<dbReference type="InterPro" id="IPR002159">
    <property type="entry name" value="CD36_fam"/>
</dbReference>
<feature type="transmembrane region" description="Helical" evidence="9">
    <location>
        <begin position="502"/>
        <end position="527"/>
    </location>
</feature>
<comment type="subcellular location">
    <subcellularLocation>
        <location evidence="2">Cell membrane</location>
    </subcellularLocation>
</comment>
<dbReference type="PANTHER" id="PTHR11923">
    <property type="entry name" value="SCAVENGER RECEPTOR CLASS B TYPE-1 SR-B1"/>
    <property type="match status" value="1"/>
</dbReference>
<keyword evidence="7 9" id="KW-0472">Membrane</keyword>
<keyword evidence="6 9" id="KW-1133">Transmembrane helix</keyword>
<evidence type="ECO:0000256" key="7">
    <source>
        <dbReference type="ARBA" id="ARBA00023136"/>
    </source>
</evidence>
<dbReference type="GO" id="GO:0005044">
    <property type="term" value="F:scavenger receptor activity"/>
    <property type="evidence" value="ECO:0007669"/>
    <property type="project" value="TreeGrafter"/>
</dbReference>
<keyword evidence="4" id="KW-1003">Cell membrane</keyword>
<evidence type="ECO:0000313" key="10">
    <source>
        <dbReference type="EnsemblMetazoa" id="AFUN004504-PA"/>
    </source>
</evidence>
<comment type="function">
    <text evidence="1">Plays an olfactory role that is not restricted to pheromone sensitivity.</text>
</comment>
<dbReference type="EnsemblMetazoa" id="AFUN004504-RA">
    <property type="protein sequence ID" value="AFUN004504-PA"/>
    <property type="gene ID" value="AFUN004504"/>
</dbReference>
<protein>
    <recommendedName>
        <fullName evidence="11">Scavenger receptor class B</fullName>
    </recommendedName>
</protein>
<dbReference type="VEuPathDB" id="VectorBase:AFUN2_011393"/>
<dbReference type="PRINTS" id="PR01609">
    <property type="entry name" value="CD36FAMILY"/>
</dbReference>
<dbReference type="GO" id="GO:0005737">
    <property type="term" value="C:cytoplasm"/>
    <property type="evidence" value="ECO:0007669"/>
    <property type="project" value="TreeGrafter"/>
</dbReference>
<keyword evidence="8" id="KW-0325">Glycoprotein</keyword>
<evidence type="ECO:0000256" key="8">
    <source>
        <dbReference type="ARBA" id="ARBA00023180"/>
    </source>
</evidence>
<dbReference type="STRING" id="62324.A0A182RE82"/>
<sequence length="579" mass="65562">MTTTPAFTMVSKRKRVVKLCCLGVLFLTLAYAIIVIDPTEVIVEDKLSMYEGSYLNRLWKKPPLEVFISIYVFNITNPEAFMRGEERLRVQEIGPYVYQEFLEHRNSTFNPNGTLSFIPVRRQVFVPERSVGDPMEDRIMIPNIALLGVSSAAYRMSTFAAFAVAAALKPLGMAPILNITTHDLLWGYDDPLVRIASTLLPELIHFQKLGILDRMFDDGFDTVTINLPESVRNQQREVEDSIIDDDDDGVPDELAETLQEEYYHDIVLQSKTEEPIRDYSIDVWNGSPGLAHWGYVAKDHWDADRRNTPCNTLQGSYDGSVFPRNISKTEVFKVYRKAFCRTLPIAFEREGEVDGIKAYWFSIQENAFESSIDDPYTSCYCKNNQCLPKGLGDLSPCWYNIPVAVSLPHFYKGDPTLSQAIDGLSPNKEKHDAVIIMQPQLGIPMKANIRVQISLLTNVSFNSELRPFHNTVIPLIWAEMSLEKLTPELILLLNVLFGIAPYLQTGFICILALLGASLLATAVLVLLCSSEAATFEYDPRKSIRYSTVNMIPYPLRKELEKYGEAEIIRREPLLIENSA</sequence>
<organism evidence="10">
    <name type="scientific">Anopheles funestus</name>
    <name type="common">African malaria mosquito</name>
    <dbReference type="NCBI Taxonomy" id="62324"/>
    <lineage>
        <taxon>Eukaryota</taxon>
        <taxon>Metazoa</taxon>
        <taxon>Ecdysozoa</taxon>
        <taxon>Arthropoda</taxon>
        <taxon>Hexapoda</taxon>
        <taxon>Insecta</taxon>
        <taxon>Pterygota</taxon>
        <taxon>Neoptera</taxon>
        <taxon>Endopterygota</taxon>
        <taxon>Diptera</taxon>
        <taxon>Nematocera</taxon>
        <taxon>Culicoidea</taxon>
        <taxon>Culicidae</taxon>
        <taxon>Anophelinae</taxon>
        <taxon>Anopheles</taxon>
    </lineage>
</organism>
<proteinExistence type="inferred from homology"/>
<reference evidence="10" key="1">
    <citation type="submission" date="2020-05" db="UniProtKB">
        <authorList>
            <consortium name="EnsemblMetazoa"/>
        </authorList>
    </citation>
    <scope>IDENTIFICATION</scope>
    <source>
        <strain evidence="10">FUMOZ</strain>
    </source>
</reference>
<dbReference type="VEuPathDB" id="VectorBase:AFUN004504"/>